<proteinExistence type="predicted"/>
<name>A0A183EVM4_9BILA</name>
<gene>
    <name evidence="1" type="ORF">GPUH_LOCUS25014</name>
</gene>
<sequence length="180" mass="20505">MLAEIDRLLAGPPAAGVIGIVSEDLSAPDFLLMSITSYAMKRQIKVIYLSATRNEHAVRIMANKLMIRLSDKMRYVSLCQCLPDGFISSGESFCMQLLQKIEEQIEQNDKEVFILFDNFTAFCDLKIEEQIEQNDKEVFILFDNFTAFCDLVGLPSIVPTFIRRLQQLVFDKNAEPLLVK</sequence>
<keyword evidence="2" id="KW-1185">Reference proteome</keyword>
<evidence type="ECO:0000313" key="1">
    <source>
        <dbReference type="EMBL" id="VDN43636.1"/>
    </source>
</evidence>
<evidence type="ECO:0000313" key="3">
    <source>
        <dbReference type="WBParaSite" id="GPUH_0002504501-mRNA-1"/>
    </source>
</evidence>
<evidence type="ECO:0000313" key="2">
    <source>
        <dbReference type="Proteomes" id="UP000271098"/>
    </source>
</evidence>
<dbReference type="AlphaFoldDB" id="A0A183EVM4"/>
<dbReference type="EMBL" id="UYRT01103417">
    <property type="protein sequence ID" value="VDN43636.1"/>
    <property type="molecule type" value="Genomic_DNA"/>
</dbReference>
<reference evidence="1 2" key="2">
    <citation type="submission" date="2018-11" db="EMBL/GenBank/DDBJ databases">
        <authorList>
            <consortium name="Pathogen Informatics"/>
        </authorList>
    </citation>
    <scope>NUCLEOTIDE SEQUENCE [LARGE SCALE GENOMIC DNA]</scope>
</reference>
<organism evidence="3">
    <name type="scientific">Gongylonema pulchrum</name>
    <dbReference type="NCBI Taxonomy" id="637853"/>
    <lineage>
        <taxon>Eukaryota</taxon>
        <taxon>Metazoa</taxon>
        <taxon>Ecdysozoa</taxon>
        <taxon>Nematoda</taxon>
        <taxon>Chromadorea</taxon>
        <taxon>Rhabditida</taxon>
        <taxon>Spirurina</taxon>
        <taxon>Spiruromorpha</taxon>
        <taxon>Spiruroidea</taxon>
        <taxon>Gongylonematidae</taxon>
        <taxon>Gongylonema</taxon>
    </lineage>
</organism>
<dbReference type="Proteomes" id="UP000271098">
    <property type="component" value="Unassembled WGS sequence"/>
</dbReference>
<accession>A0A183EVM4</accession>
<protein>
    <submittedName>
        <fullName evidence="3">ATPase domain-containing protein</fullName>
    </submittedName>
</protein>
<dbReference type="Gene3D" id="3.40.50.300">
    <property type="entry name" value="P-loop containing nucleotide triphosphate hydrolases"/>
    <property type="match status" value="1"/>
</dbReference>
<dbReference type="InterPro" id="IPR027417">
    <property type="entry name" value="P-loop_NTPase"/>
</dbReference>
<dbReference type="WBParaSite" id="GPUH_0002504501-mRNA-1">
    <property type="protein sequence ID" value="GPUH_0002504501-mRNA-1"/>
    <property type="gene ID" value="GPUH_0002504501"/>
</dbReference>
<dbReference type="OrthoDB" id="9995306at2759"/>
<reference evidence="3" key="1">
    <citation type="submission" date="2016-06" db="UniProtKB">
        <authorList>
            <consortium name="WormBaseParasite"/>
        </authorList>
    </citation>
    <scope>IDENTIFICATION</scope>
</reference>